<dbReference type="PANTHER" id="PTHR35269">
    <property type="entry name" value="SMALL VCP/P97-INTERACTING PROTEIN"/>
    <property type="match status" value="1"/>
</dbReference>
<evidence type="ECO:0008006" key="7">
    <source>
        <dbReference type="Google" id="ProtNLM"/>
    </source>
</evidence>
<evidence type="ECO:0000256" key="4">
    <source>
        <dbReference type="SAM" id="MobiDB-lite"/>
    </source>
</evidence>
<dbReference type="InterPro" id="IPR055366">
    <property type="entry name" value="SVIP_metazoa"/>
</dbReference>
<dbReference type="InterPro" id="IPR031632">
    <property type="entry name" value="SVIP"/>
</dbReference>
<feature type="compositionally biased region" description="Basic and acidic residues" evidence="4">
    <location>
        <begin position="57"/>
        <end position="66"/>
    </location>
</feature>
<evidence type="ECO:0000313" key="5">
    <source>
        <dbReference type="EMBL" id="KAL1404705.1"/>
    </source>
</evidence>
<proteinExistence type="predicted"/>
<dbReference type="AlphaFoldDB" id="A0ABD1E031"/>
<gene>
    <name evidence="5" type="ORF">pipiens_018754</name>
</gene>
<feature type="region of interest" description="Disordered" evidence="4">
    <location>
        <begin position="1"/>
        <end position="80"/>
    </location>
</feature>
<keyword evidence="1" id="KW-0519">Myristate</keyword>
<comment type="caution">
    <text evidence="5">The sequence shown here is derived from an EMBL/GenBank/DDBJ whole genome shotgun (WGS) entry which is preliminary data.</text>
</comment>
<keyword evidence="6" id="KW-1185">Reference proteome</keyword>
<evidence type="ECO:0000256" key="2">
    <source>
        <dbReference type="ARBA" id="ARBA00023139"/>
    </source>
</evidence>
<keyword evidence="3" id="KW-0449">Lipoprotein</keyword>
<dbReference type="Pfam" id="PF15811">
    <property type="entry name" value="SVIP"/>
    <property type="match status" value="1"/>
</dbReference>
<reference evidence="5 6" key="1">
    <citation type="submission" date="2024-05" db="EMBL/GenBank/DDBJ databases">
        <title>Culex pipiens pipiens assembly and annotation.</title>
        <authorList>
            <person name="Alout H."/>
            <person name="Durand T."/>
        </authorList>
    </citation>
    <scope>NUCLEOTIDE SEQUENCE [LARGE SCALE GENOMIC DNA]</scope>
    <source>
        <strain evidence="5">HA-2024</strain>
        <tissue evidence="5">Whole body</tissue>
    </source>
</reference>
<evidence type="ECO:0000256" key="3">
    <source>
        <dbReference type="ARBA" id="ARBA00023288"/>
    </source>
</evidence>
<feature type="compositionally biased region" description="Basic and acidic residues" evidence="4">
    <location>
        <begin position="21"/>
        <end position="50"/>
    </location>
</feature>
<organism evidence="5 6">
    <name type="scientific">Culex pipiens pipiens</name>
    <name type="common">Northern house mosquito</name>
    <dbReference type="NCBI Taxonomy" id="38569"/>
    <lineage>
        <taxon>Eukaryota</taxon>
        <taxon>Metazoa</taxon>
        <taxon>Ecdysozoa</taxon>
        <taxon>Arthropoda</taxon>
        <taxon>Hexapoda</taxon>
        <taxon>Insecta</taxon>
        <taxon>Pterygota</taxon>
        <taxon>Neoptera</taxon>
        <taxon>Endopterygota</taxon>
        <taxon>Diptera</taxon>
        <taxon>Nematocera</taxon>
        <taxon>Culicoidea</taxon>
        <taxon>Culicidae</taxon>
        <taxon>Culicinae</taxon>
        <taxon>Culicini</taxon>
        <taxon>Culex</taxon>
        <taxon>Culex</taxon>
    </lineage>
</organism>
<evidence type="ECO:0000313" key="6">
    <source>
        <dbReference type="Proteomes" id="UP001562425"/>
    </source>
</evidence>
<accession>A0ABD1E031</accession>
<sequence>MGMCSSCFKGSTEELLQPSAEMRRQQQLEAAERRQQQSENRGIKDPEKVRRMQQRAQETERREQEAARMGGGQPVLKFNQPEGRFICGEFESGRMHLNDESQRSRT</sequence>
<dbReference type="PANTHER" id="PTHR35269:SF1">
    <property type="entry name" value="SMALL VCP_P97-INTERACTING PROTEIN"/>
    <property type="match status" value="1"/>
</dbReference>
<protein>
    <recommendedName>
        <fullName evidence="7">Small VCP/p97-interacting protein</fullName>
    </recommendedName>
</protein>
<evidence type="ECO:0000256" key="1">
    <source>
        <dbReference type="ARBA" id="ARBA00022707"/>
    </source>
</evidence>
<name>A0ABD1E031_CULPP</name>
<keyword evidence="2" id="KW-0564">Palmitate</keyword>
<dbReference type="Proteomes" id="UP001562425">
    <property type="component" value="Unassembled WGS sequence"/>
</dbReference>
<dbReference type="EMBL" id="JBEHCU010000107">
    <property type="protein sequence ID" value="KAL1404705.1"/>
    <property type="molecule type" value="Genomic_DNA"/>
</dbReference>